<comment type="caution">
    <text evidence="2">The sequence shown here is derived from an EMBL/GenBank/DDBJ whole genome shotgun (WGS) entry which is preliminary data.</text>
</comment>
<feature type="compositionally biased region" description="Basic residues" evidence="1">
    <location>
        <begin position="11"/>
        <end position="22"/>
    </location>
</feature>
<proteinExistence type="predicted"/>
<name>A0A5D4M8E8_9BACI</name>
<gene>
    <name evidence="2" type="ORF">FZC84_17235</name>
</gene>
<organism evidence="2 3">
    <name type="scientific">Rossellomorea vietnamensis</name>
    <dbReference type="NCBI Taxonomy" id="218284"/>
    <lineage>
        <taxon>Bacteria</taxon>
        <taxon>Bacillati</taxon>
        <taxon>Bacillota</taxon>
        <taxon>Bacilli</taxon>
        <taxon>Bacillales</taxon>
        <taxon>Bacillaceae</taxon>
        <taxon>Rossellomorea</taxon>
    </lineage>
</organism>
<evidence type="ECO:0000256" key="1">
    <source>
        <dbReference type="SAM" id="MobiDB-lite"/>
    </source>
</evidence>
<reference evidence="2 3" key="1">
    <citation type="submission" date="2019-08" db="EMBL/GenBank/DDBJ databases">
        <title>Bacillus genomes from the desert of Cuatro Cienegas, Coahuila.</title>
        <authorList>
            <person name="Olmedo-Alvarez G."/>
        </authorList>
    </citation>
    <scope>NUCLEOTIDE SEQUENCE [LARGE SCALE GENOMIC DNA]</scope>
    <source>
        <strain evidence="2 3">CH128b_4D</strain>
    </source>
</reference>
<evidence type="ECO:0000313" key="3">
    <source>
        <dbReference type="Proteomes" id="UP000325182"/>
    </source>
</evidence>
<dbReference type="Proteomes" id="UP000325182">
    <property type="component" value="Unassembled WGS sequence"/>
</dbReference>
<accession>A0A5D4M8E8</accession>
<evidence type="ECO:0000313" key="2">
    <source>
        <dbReference type="EMBL" id="TYR97942.1"/>
    </source>
</evidence>
<dbReference type="EMBL" id="VTEG01000015">
    <property type="protein sequence ID" value="TYR97942.1"/>
    <property type="molecule type" value="Genomic_DNA"/>
</dbReference>
<feature type="region of interest" description="Disordered" evidence="1">
    <location>
        <begin position="1"/>
        <end position="45"/>
    </location>
</feature>
<dbReference type="AlphaFoldDB" id="A0A5D4M8E8"/>
<protein>
    <submittedName>
        <fullName evidence="2">Uncharacterized protein</fullName>
    </submittedName>
</protein>
<sequence length="194" mass="22609">MGSGNSALVRRSIRQHGIRKSSNRCSQKRPQTAWNQEIPQSMQSEEVADSTELANFEIDAVRRGIRQHGIRKFRNRCSQKRPQTAWNQEIPQSMQSEEVSDSTELANFEIDAVRRGIRQHGIRKSSNRCSQKRYQTAWNQEIPQSMQSEEVSDSTELANFEIDAVRRGFRQHGIRKSSNRCSQKRQQIEWNHLK</sequence>
<dbReference type="RefSeq" id="WP_148954656.1">
    <property type="nucleotide sequence ID" value="NZ_VTEG01000015.1"/>
</dbReference>
<feature type="compositionally biased region" description="Polar residues" evidence="1">
    <location>
        <begin position="23"/>
        <end position="44"/>
    </location>
</feature>